<evidence type="ECO:0000313" key="3">
    <source>
        <dbReference type="Proteomes" id="UP000827721"/>
    </source>
</evidence>
<accession>A0ABQ8H9Z2</accession>
<dbReference type="PANTHER" id="PTHR46872">
    <property type="entry name" value="DNA BINDING PROTEIN"/>
    <property type="match status" value="1"/>
</dbReference>
<evidence type="ECO:0000256" key="1">
    <source>
        <dbReference type="SAM" id="MobiDB-lite"/>
    </source>
</evidence>
<feature type="region of interest" description="Disordered" evidence="1">
    <location>
        <begin position="73"/>
        <end position="103"/>
    </location>
</feature>
<comment type="caution">
    <text evidence="2">The sequence shown here is derived from an EMBL/GenBank/DDBJ whole genome shotgun (WGS) entry which is preliminary data.</text>
</comment>
<protein>
    <recommendedName>
        <fullName evidence="4">ELM2 domain-containing protein</fullName>
    </recommendedName>
</protein>
<reference evidence="2 3" key="1">
    <citation type="submission" date="2021-02" db="EMBL/GenBank/DDBJ databases">
        <title>Plant Genome Project.</title>
        <authorList>
            <person name="Zhang R.-G."/>
        </authorList>
    </citation>
    <scope>NUCLEOTIDE SEQUENCE [LARGE SCALE GENOMIC DNA]</scope>
    <source>
        <tissue evidence="2">Leaves</tissue>
    </source>
</reference>
<evidence type="ECO:0000313" key="2">
    <source>
        <dbReference type="EMBL" id="KAH7550729.1"/>
    </source>
</evidence>
<name>A0ABQ8H9Z2_9ROSI</name>
<dbReference type="Proteomes" id="UP000827721">
    <property type="component" value="Unassembled WGS sequence"/>
</dbReference>
<evidence type="ECO:0008006" key="4">
    <source>
        <dbReference type="Google" id="ProtNLM"/>
    </source>
</evidence>
<dbReference type="EMBL" id="JAFEMO010000013">
    <property type="protein sequence ID" value="KAH7550729.1"/>
    <property type="molecule type" value="Genomic_DNA"/>
</dbReference>
<feature type="compositionally biased region" description="Low complexity" evidence="1">
    <location>
        <begin position="87"/>
        <end position="96"/>
    </location>
</feature>
<sequence>MVEKRPFDGEEIFEVSSKHPRQVEHSNQLFSSSELVFPEDDPHISHTSGEAAFIQSNTGSDKKLASGNFTEQGSVGDVETSGPGCISNSSWPISSTSEEDSRSEAPIHVPYFSEYYNTERPSRTMAHCADIYSLLLDHPPRKLVPIGPNHQADIPAWSSQSSKKTSNHVGTSEIIVLGSENIVGDEDETLLMGYCVIPMPDLGPSSYNDYQVGKGRIDCLCEDGGSIRCVRQHIVEAREKLKEDIGLERFVELGFLDMGEIVADKWSDGEAQLFHKIVYSNPVSLGKNFWDILSIVFTSRSKKEIVSYYFNVFMLQRRAEQNRCYPVNIDSDNDEWQGSYDSGDNETGMSDDDDSVVESPAYHDDAGYIQSQENYGFPVYEEDEDCKNNGNADLVCGMGITNISEASSGKLLNSSSSNLSSQLQENIQWDEKGDQEIQDESCTSSNTGLSQDAAPRRAQVKADKKDHWPSNFNELSNGGVHEYVVEHCDAKVWDDDGYTSCHQNKKVDLLPTCSMIEEVFGDGSWNCNVRDSKC</sequence>
<dbReference type="PANTHER" id="PTHR46872:SF10">
    <property type="entry name" value="MYB-LIKE DOMAIN-CONTAINING PROTEIN"/>
    <property type="match status" value="1"/>
</dbReference>
<organism evidence="2 3">
    <name type="scientific">Xanthoceras sorbifolium</name>
    <dbReference type="NCBI Taxonomy" id="99658"/>
    <lineage>
        <taxon>Eukaryota</taxon>
        <taxon>Viridiplantae</taxon>
        <taxon>Streptophyta</taxon>
        <taxon>Embryophyta</taxon>
        <taxon>Tracheophyta</taxon>
        <taxon>Spermatophyta</taxon>
        <taxon>Magnoliopsida</taxon>
        <taxon>eudicotyledons</taxon>
        <taxon>Gunneridae</taxon>
        <taxon>Pentapetalae</taxon>
        <taxon>rosids</taxon>
        <taxon>malvids</taxon>
        <taxon>Sapindales</taxon>
        <taxon>Sapindaceae</taxon>
        <taxon>Xanthoceroideae</taxon>
        <taxon>Xanthoceras</taxon>
    </lineage>
</organism>
<gene>
    <name evidence="2" type="ORF">JRO89_XS13G0257700</name>
</gene>
<keyword evidence="3" id="KW-1185">Reference proteome</keyword>
<proteinExistence type="predicted"/>
<feature type="compositionally biased region" description="Polar residues" evidence="1">
    <location>
        <begin position="440"/>
        <end position="450"/>
    </location>
</feature>
<feature type="region of interest" description="Disordered" evidence="1">
    <location>
        <begin position="432"/>
        <end position="454"/>
    </location>
</feature>